<protein>
    <recommendedName>
        <fullName evidence="4">Ribosomal-protein-S18p-alanine acetyltransferase</fullName>
    </recommendedName>
</protein>
<evidence type="ECO:0000313" key="3">
    <source>
        <dbReference type="Proteomes" id="UP000001510"/>
    </source>
</evidence>
<proteinExistence type="predicted"/>
<dbReference type="RefSeq" id="WP_012268106.1">
    <property type="nucleotide sequence ID" value="NC_010296.1"/>
</dbReference>
<reference evidence="2 3" key="1">
    <citation type="journal article" date="2007" name="DNA Res.">
        <title>Complete genomic structure of the bloom-forming toxic cyanobacterium Microcystis aeruginosa NIES-843.</title>
        <authorList>
            <person name="Kaneko T."/>
            <person name="Nakajima N."/>
            <person name="Okamoto S."/>
            <person name="Suzuki I."/>
            <person name="Tanabe Y."/>
            <person name="Tamaoki M."/>
            <person name="Nakamura Y."/>
            <person name="Kasai F."/>
            <person name="Watanabe A."/>
            <person name="Kawashima K."/>
            <person name="Kishida Y."/>
            <person name="Ono A."/>
            <person name="Shimizu Y."/>
            <person name="Takahashi C."/>
            <person name="Minami C."/>
            <person name="Fujishiro T."/>
            <person name="Kohara M."/>
            <person name="Katoh M."/>
            <person name="Nakazaki N."/>
            <person name="Nakayama S."/>
            <person name="Yamada M."/>
            <person name="Tabata S."/>
            <person name="Watanabe M.M."/>
        </authorList>
    </citation>
    <scope>NUCLEOTIDE SEQUENCE [LARGE SCALE GENOMIC DNA]</scope>
    <source>
        <strain evidence="3">NIES-843 / IAM M-247</strain>
    </source>
</reference>
<name>B0JJ35_MICAN</name>
<dbReference type="EMBL" id="AP009552">
    <property type="protein sequence ID" value="BAG05743.1"/>
    <property type="molecule type" value="Genomic_DNA"/>
</dbReference>
<organism evidence="2 3">
    <name type="scientific">Microcystis aeruginosa (strain NIES-843 / IAM M-2473)</name>
    <dbReference type="NCBI Taxonomy" id="449447"/>
    <lineage>
        <taxon>Bacteria</taxon>
        <taxon>Bacillati</taxon>
        <taxon>Cyanobacteriota</taxon>
        <taxon>Cyanophyceae</taxon>
        <taxon>Oscillatoriophycideae</taxon>
        <taxon>Chroococcales</taxon>
        <taxon>Microcystaceae</taxon>
        <taxon>Microcystis</taxon>
    </lineage>
</organism>
<feature type="region of interest" description="Disordered" evidence="1">
    <location>
        <begin position="1"/>
        <end position="22"/>
    </location>
</feature>
<accession>B0JJ35</accession>
<dbReference type="KEGG" id="mar:MAE_59210"/>
<sequence length="51" mass="5636">MGSGEVGKWGSGEVGKWGSGEVGKWGVGCQYQIRLYFMFIRKAVIIKIRAN</sequence>
<dbReference type="STRING" id="449447.MAE_59210"/>
<dbReference type="HOGENOM" id="CLU_3100911_0_0_3"/>
<evidence type="ECO:0000313" key="2">
    <source>
        <dbReference type="EMBL" id="BAG05743.1"/>
    </source>
</evidence>
<dbReference type="AlphaFoldDB" id="B0JJ35"/>
<dbReference type="PaxDb" id="449447-MAE_59210"/>
<dbReference type="EnsemblBacteria" id="BAG05743">
    <property type="protein sequence ID" value="BAG05743"/>
    <property type="gene ID" value="MAE_59210"/>
</dbReference>
<gene>
    <name evidence="2" type="ordered locus">MAE_59210</name>
</gene>
<evidence type="ECO:0000256" key="1">
    <source>
        <dbReference type="SAM" id="MobiDB-lite"/>
    </source>
</evidence>
<keyword evidence="3" id="KW-1185">Reference proteome</keyword>
<dbReference type="Proteomes" id="UP000001510">
    <property type="component" value="Chromosome"/>
</dbReference>
<evidence type="ECO:0008006" key="4">
    <source>
        <dbReference type="Google" id="ProtNLM"/>
    </source>
</evidence>